<reference evidence="2 3" key="1">
    <citation type="journal article" date="2018" name="Proc. Natl. Acad. Sci. U.S.A.">
        <title>Draft genome sequence of Camellia sinensis var. sinensis provides insights into the evolution of the tea genome and tea quality.</title>
        <authorList>
            <person name="Wei C."/>
            <person name="Yang H."/>
            <person name="Wang S."/>
            <person name="Zhao J."/>
            <person name="Liu C."/>
            <person name="Gao L."/>
            <person name="Xia E."/>
            <person name="Lu Y."/>
            <person name="Tai Y."/>
            <person name="She G."/>
            <person name="Sun J."/>
            <person name="Cao H."/>
            <person name="Tong W."/>
            <person name="Gao Q."/>
            <person name="Li Y."/>
            <person name="Deng W."/>
            <person name="Jiang X."/>
            <person name="Wang W."/>
            <person name="Chen Q."/>
            <person name="Zhang S."/>
            <person name="Li H."/>
            <person name="Wu J."/>
            <person name="Wang P."/>
            <person name="Li P."/>
            <person name="Shi C."/>
            <person name="Zheng F."/>
            <person name="Jian J."/>
            <person name="Huang B."/>
            <person name="Shan D."/>
            <person name="Shi M."/>
            <person name="Fang C."/>
            <person name="Yue Y."/>
            <person name="Li F."/>
            <person name="Li D."/>
            <person name="Wei S."/>
            <person name="Han B."/>
            <person name="Jiang C."/>
            <person name="Yin Y."/>
            <person name="Xia T."/>
            <person name="Zhang Z."/>
            <person name="Bennetzen J.L."/>
            <person name="Zhao S."/>
            <person name="Wan X."/>
        </authorList>
    </citation>
    <scope>NUCLEOTIDE SEQUENCE [LARGE SCALE GENOMIC DNA]</scope>
    <source>
        <strain evidence="3">cv. Shuchazao</strain>
        <tissue evidence="2">Leaf</tissue>
    </source>
</reference>
<name>A0A4S4DW84_CAMSN</name>
<dbReference type="AlphaFoldDB" id="A0A4S4DW84"/>
<feature type="compositionally biased region" description="Polar residues" evidence="1">
    <location>
        <begin position="197"/>
        <end position="209"/>
    </location>
</feature>
<gene>
    <name evidence="2" type="ORF">TEA_023995</name>
</gene>
<sequence length="351" mass="38831">MDVFEKDYNLEDTQNAESKVVDDLVVSETVNEEQQSSNSESLEETNPHQGLVSEKLDALDSVGETEPSLDLTKPVHEFSEEAKGEDQVEHTDVGNKTEQSLDESNGVSINSVVSIGIDLSSSGRNGDVSSILTNVVPKGIEQDMIENKNNEEATEETTMLPASDENPEESSNAASDLVSNQNLANVLQSEDRKDSNVSELPESTENQISKKGYMEENHHVTNNTWPILKFITKEEIESQQLDLLREDVDGHIFKVASKKEIDSIEQGNRVSVTLLDVETSENKCIGFIQKLNGRYMLGWNEVLQMRNINAGDLIGLQYASSSNTFKFILVNKGLCLKLVGALGYVCLDRLD</sequence>
<keyword evidence="3" id="KW-1185">Reference proteome</keyword>
<proteinExistence type="predicted"/>
<evidence type="ECO:0000313" key="2">
    <source>
        <dbReference type="EMBL" id="THG06866.1"/>
    </source>
</evidence>
<comment type="caution">
    <text evidence="2">The sequence shown here is derived from an EMBL/GenBank/DDBJ whole genome shotgun (WGS) entry which is preliminary data.</text>
</comment>
<protein>
    <recommendedName>
        <fullName evidence="4">TF-B3 domain-containing protein</fullName>
    </recommendedName>
</protein>
<organism evidence="2 3">
    <name type="scientific">Camellia sinensis var. sinensis</name>
    <name type="common">China tea</name>
    <dbReference type="NCBI Taxonomy" id="542762"/>
    <lineage>
        <taxon>Eukaryota</taxon>
        <taxon>Viridiplantae</taxon>
        <taxon>Streptophyta</taxon>
        <taxon>Embryophyta</taxon>
        <taxon>Tracheophyta</taxon>
        <taxon>Spermatophyta</taxon>
        <taxon>Magnoliopsida</taxon>
        <taxon>eudicotyledons</taxon>
        <taxon>Gunneridae</taxon>
        <taxon>Pentapetalae</taxon>
        <taxon>asterids</taxon>
        <taxon>Ericales</taxon>
        <taxon>Theaceae</taxon>
        <taxon>Camellia</taxon>
    </lineage>
</organism>
<feature type="region of interest" description="Disordered" evidence="1">
    <location>
        <begin position="187"/>
        <end position="209"/>
    </location>
</feature>
<evidence type="ECO:0008006" key="4">
    <source>
        <dbReference type="Google" id="ProtNLM"/>
    </source>
</evidence>
<feature type="compositionally biased region" description="Basic and acidic residues" evidence="1">
    <location>
        <begin position="73"/>
        <end position="95"/>
    </location>
</feature>
<feature type="region of interest" description="Disordered" evidence="1">
    <location>
        <begin position="1"/>
        <end position="103"/>
    </location>
</feature>
<dbReference type="EMBL" id="SDRB02010379">
    <property type="protein sequence ID" value="THG06866.1"/>
    <property type="molecule type" value="Genomic_DNA"/>
</dbReference>
<feature type="compositionally biased region" description="Low complexity" evidence="1">
    <location>
        <begin position="26"/>
        <end position="40"/>
    </location>
</feature>
<evidence type="ECO:0000256" key="1">
    <source>
        <dbReference type="SAM" id="MobiDB-lite"/>
    </source>
</evidence>
<accession>A0A4S4DW84</accession>
<evidence type="ECO:0000313" key="3">
    <source>
        <dbReference type="Proteomes" id="UP000306102"/>
    </source>
</evidence>
<dbReference type="Proteomes" id="UP000306102">
    <property type="component" value="Unassembled WGS sequence"/>
</dbReference>
<feature type="region of interest" description="Disordered" evidence="1">
    <location>
        <begin position="143"/>
        <end position="175"/>
    </location>
</feature>